<reference evidence="6" key="1">
    <citation type="journal article" date="2020" name="MBio">
        <title>'Candidatus Ethanoperedens,' a Thermophilic Genus of Archaea Mediating the Anaerobic Oxidation of Ethane.</title>
        <authorList>
            <person name="Hahn C.J."/>
            <person name="Laso-Perez R."/>
            <person name="Vulcano F."/>
            <person name="Vaziourakis K.M."/>
            <person name="Stokke R."/>
            <person name="Steen I.H."/>
            <person name="Teske A."/>
            <person name="Boetius A."/>
            <person name="Liebeke M."/>
            <person name="Amann R."/>
            <person name="Knittel K."/>
            <person name="Wegener G."/>
        </authorList>
    </citation>
    <scope>NUCLEOTIDE SEQUENCE</scope>
    <source>
        <strain evidence="6">GoM-Arc1-LC-WB58</strain>
    </source>
</reference>
<evidence type="ECO:0000313" key="7">
    <source>
        <dbReference type="Proteomes" id="UP000606580"/>
    </source>
</evidence>
<dbReference type="GO" id="GO:0016787">
    <property type="term" value="F:hydrolase activity"/>
    <property type="evidence" value="ECO:0007669"/>
    <property type="project" value="UniProtKB-KW"/>
</dbReference>
<dbReference type="PANTHER" id="PTHR34139">
    <property type="entry name" value="UPF0331 PROTEIN MJ0127"/>
    <property type="match status" value="1"/>
</dbReference>
<dbReference type="Proteomes" id="UP000606580">
    <property type="component" value="Unassembled WGS sequence"/>
</dbReference>
<evidence type="ECO:0000256" key="5">
    <source>
        <dbReference type="ARBA" id="ARBA00022801"/>
    </source>
</evidence>
<organism evidence="6 7">
    <name type="scientific">Candidatus Ethanoperedens thermophilum</name>
    <dbReference type="NCBI Taxonomy" id="2766897"/>
    <lineage>
        <taxon>Archaea</taxon>
        <taxon>Methanobacteriati</taxon>
        <taxon>Methanobacteriota</taxon>
        <taxon>Stenosarchaea group</taxon>
        <taxon>Methanomicrobia</taxon>
        <taxon>Methanosarcinales</taxon>
        <taxon>Methanosarcinales incertae sedis</taxon>
        <taxon>GOM Arc I cluster</taxon>
        <taxon>Candidatus Ethanoperedens</taxon>
    </lineage>
</organism>
<dbReference type="AlphaFoldDB" id="A0A848DAD8"/>
<keyword evidence="2" id="KW-1277">Toxin-antitoxin system</keyword>
<dbReference type="GO" id="GO:0110001">
    <property type="term" value="C:toxin-antitoxin complex"/>
    <property type="evidence" value="ECO:0007669"/>
    <property type="project" value="InterPro"/>
</dbReference>
<dbReference type="InterPro" id="IPR051813">
    <property type="entry name" value="HepT_RNase_toxin"/>
</dbReference>
<keyword evidence="5" id="KW-0378">Hydrolase</keyword>
<evidence type="ECO:0000256" key="3">
    <source>
        <dbReference type="ARBA" id="ARBA00022722"/>
    </source>
</evidence>
<proteinExistence type="predicted"/>
<accession>A0A848DAD8</accession>
<dbReference type="PANTHER" id="PTHR34139:SF1">
    <property type="entry name" value="RNASE MJ1380-RELATED"/>
    <property type="match status" value="1"/>
</dbReference>
<keyword evidence="3" id="KW-0540">Nuclease</keyword>
<gene>
    <name evidence="6" type="ORF">GIS02_03015</name>
</gene>
<dbReference type="EMBL" id="WNEG01000057">
    <property type="protein sequence ID" value="NMG83161.1"/>
    <property type="molecule type" value="Genomic_DNA"/>
</dbReference>
<keyword evidence="4" id="KW-0547">Nucleotide-binding</keyword>
<dbReference type="GO" id="GO:0004540">
    <property type="term" value="F:RNA nuclease activity"/>
    <property type="evidence" value="ECO:0007669"/>
    <property type="project" value="InterPro"/>
</dbReference>
<sequence>MSERGDAEFLGDIKEAAARIEIYIEGMNYEQFLEDIKTQDAVVRNLEIIGEAAKNISDDVKERHPQIVWKKLAGVRDRLVHHYFGVNYDIVWVIVKKELPEVILQIEMLWSGEKI</sequence>
<evidence type="ECO:0000256" key="2">
    <source>
        <dbReference type="ARBA" id="ARBA00022649"/>
    </source>
</evidence>
<evidence type="ECO:0000256" key="1">
    <source>
        <dbReference type="ARBA" id="ARBA00022553"/>
    </source>
</evidence>
<protein>
    <submittedName>
        <fullName evidence="6">DUF86 domain-containing protein</fullName>
    </submittedName>
</protein>
<comment type="caution">
    <text evidence="6">The sequence shown here is derived from an EMBL/GenBank/DDBJ whole genome shotgun (WGS) entry which is preliminary data.</text>
</comment>
<name>A0A848DAD8_9EURY</name>
<dbReference type="InterPro" id="IPR008201">
    <property type="entry name" value="HepT-like"/>
</dbReference>
<evidence type="ECO:0000256" key="4">
    <source>
        <dbReference type="ARBA" id="ARBA00022741"/>
    </source>
</evidence>
<keyword evidence="1" id="KW-0597">Phosphoprotein</keyword>
<dbReference type="GO" id="GO:0000166">
    <property type="term" value="F:nucleotide binding"/>
    <property type="evidence" value="ECO:0007669"/>
    <property type="project" value="UniProtKB-KW"/>
</dbReference>
<evidence type="ECO:0000313" key="6">
    <source>
        <dbReference type="EMBL" id="NMG83161.1"/>
    </source>
</evidence>
<dbReference type="Pfam" id="PF01934">
    <property type="entry name" value="HepT-like"/>
    <property type="match status" value="1"/>
</dbReference>